<dbReference type="InterPro" id="IPR000421">
    <property type="entry name" value="FA58C"/>
</dbReference>
<dbReference type="InterPro" id="IPR032527">
    <property type="entry name" value="DUF4959"/>
</dbReference>
<dbReference type="SUPFAM" id="SSF49785">
    <property type="entry name" value="Galactose-binding domain-like"/>
    <property type="match status" value="1"/>
</dbReference>
<dbReference type="EMBL" id="CP032157">
    <property type="protein sequence ID" value="AXY73951.1"/>
    <property type="molecule type" value="Genomic_DNA"/>
</dbReference>
<evidence type="ECO:0000313" key="2">
    <source>
        <dbReference type="EMBL" id="AXY73951.1"/>
    </source>
</evidence>
<dbReference type="AlphaFoldDB" id="A0A3B7MTY5"/>
<dbReference type="Pfam" id="PF17166">
    <property type="entry name" value="DUF5126"/>
    <property type="match status" value="1"/>
</dbReference>
<accession>A0A3B7MTY5</accession>
<dbReference type="Pfam" id="PF16391">
    <property type="entry name" value="DUF5000"/>
    <property type="match status" value="1"/>
</dbReference>
<dbReference type="InterPro" id="IPR033431">
    <property type="entry name" value="DUF5126"/>
</dbReference>
<dbReference type="PROSITE" id="PS51257">
    <property type="entry name" value="PROKAR_LIPOPROTEIN"/>
    <property type="match status" value="1"/>
</dbReference>
<evidence type="ECO:0000313" key="3">
    <source>
        <dbReference type="Proteomes" id="UP000263900"/>
    </source>
</evidence>
<dbReference type="KEGG" id="pseg:D3H65_08125"/>
<keyword evidence="3" id="KW-1185">Reference proteome</keyword>
<gene>
    <name evidence="2" type="ORF">D3H65_08125</name>
</gene>
<evidence type="ECO:0000259" key="1">
    <source>
        <dbReference type="PROSITE" id="PS50022"/>
    </source>
</evidence>
<dbReference type="InterPro" id="IPR008979">
    <property type="entry name" value="Galactose-bd-like_sf"/>
</dbReference>
<name>A0A3B7MTY5_9BACT</name>
<sequence>MNRINISLIILCLLVLACKKEEHRSLYGEGNTPGPITSTAVKNLPGAAEITYTLPQDNSILYVKAEYEHQAGVKREVKTSYYTNQLTVDGFGDTLEHAIQLYVVNRSEQQSAPVTVKVKPLTPPVVAVFRSLLASEDFGGLRVSYTNDAKADVAIYTLAANSKGTMEEVNVQYTTLPLGTYTMRGFDSTARRFSFYVKDRFGNISDTLTKTYKPLYEKALDKTLFRKVALPTDVGDDWGLPMENLWNGSYLGFWDMFHTQTKPFPMWFTFDMGIKVKLSRITLWQRQTPVTDWAYNANNPKKFEIWGTNTPDPDGGWTNWTKLVEHTIVKPSGLPLGQLSQDDVAAAAKGEEMTVPLDKTSVRYLRVKVIETFTNSATNIAEMSIWGQP</sequence>
<reference evidence="2 3" key="1">
    <citation type="submission" date="2018-09" db="EMBL/GenBank/DDBJ databases">
        <title>Genome sequencing of strain 6GH32-13.</title>
        <authorList>
            <person name="Weon H.-Y."/>
            <person name="Heo J."/>
            <person name="Kwon S.-W."/>
        </authorList>
    </citation>
    <scope>NUCLEOTIDE SEQUENCE [LARGE SCALE GENOMIC DNA]</scope>
    <source>
        <strain evidence="2 3">5GH32-13</strain>
    </source>
</reference>
<dbReference type="Pfam" id="PF16323">
    <property type="entry name" value="DUF4959"/>
    <property type="match status" value="1"/>
</dbReference>
<proteinExistence type="predicted"/>
<protein>
    <submittedName>
        <fullName evidence="2">DUF4959 domain-containing protein</fullName>
    </submittedName>
</protein>
<dbReference type="InterPro" id="IPR032164">
    <property type="entry name" value="DUF5000"/>
</dbReference>
<organism evidence="2 3">
    <name type="scientific">Paraflavitalea soli</name>
    <dbReference type="NCBI Taxonomy" id="2315862"/>
    <lineage>
        <taxon>Bacteria</taxon>
        <taxon>Pseudomonadati</taxon>
        <taxon>Bacteroidota</taxon>
        <taxon>Chitinophagia</taxon>
        <taxon>Chitinophagales</taxon>
        <taxon>Chitinophagaceae</taxon>
        <taxon>Paraflavitalea</taxon>
    </lineage>
</organism>
<dbReference type="Proteomes" id="UP000263900">
    <property type="component" value="Chromosome"/>
</dbReference>
<feature type="domain" description="F5/8 type C" evidence="1">
    <location>
        <begin position="208"/>
        <end position="388"/>
    </location>
</feature>
<dbReference type="RefSeq" id="WP_119049838.1">
    <property type="nucleotide sequence ID" value="NZ_CP032157.1"/>
</dbReference>
<dbReference type="OrthoDB" id="621114at2"/>
<dbReference type="Gene3D" id="2.60.120.260">
    <property type="entry name" value="Galactose-binding domain-like"/>
    <property type="match status" value="1"/>
</dbReference>
<dbReference type="PROSITE" id="PS50022">
    <property type="entry name" value="FA58C_3"/>
    <property type="match status" value="1"/>
</dbReference>